<evidence type="ECO:0000313" key="2">
    <source>
        <dbReference type="Proteomes" id="UP000675781"/>
    </source>
</evidence>
<evidence type="ECO:0000313" key="1">
    <source>
        <dbReference type="EMBL" id="MBR7833937.1"/>
    </source>
</evidence>
<reference evidence="1" key="1">
    <citation type="submission" date="2021-04" db="EMBL/GenBank/DDBJ databases">
        <title>Genome based classification of Actinospica acidithermotolerans sp. nov., an actinobacterium isolated from an Indonesian hot spring.</title>
        <authorList>
            <person name="Kusuma A.B."/>
            <person name="Putra K.E."/>
            <person name="Nafisah S."/>
            <person name="Loh J."/>
            <person name="Nouioui I."/>
            <person name="Goodfellow M."/>
        </authorList>
    </citation>
    <scope>NUCLEOTIDE SEQUENCE</scope>
    <source>
        <strain evidence="1">CSCA 57</strain>
    </source>
</reference>
<dbReference type="RefSeq" id="WP_212528457.1">
    <property type="nucleotide sequence ID" value="NZ_JAGSOG010000043.1"/>
</dbReference>
<proteinExistence type="predicted"/>
<evidence type="ECO:0008006" key="3">
    <source>
        <dbReference type="Google" id="ProtNLM"/>
    </source>
</evidence>
<dbReference type="AlphaFoldDB" id="A0A941IQ83"/>
<keyword evidence="2" id="KW-1185">Reference proteome</keyword>
<dbReference type="EMBL" id="JAGSOG010000043">
    <property type="protein sequence ID" value="MBR7833937.1"/>
    <property type="molecule type" value="Genomic_DNA"/>
</dbReference>
<gene>
    <name evidence="1" type="ORF">KDL01_11715</name>
</gene>
<comment type="caution">
    <text evidence="1">The sequence shown here is derived from an EMBL/GenBank/DDBJ whole genome shotgun (WGS) entry which is preliminary data.</text>
</comment>
<accession>A0A941IQ83</accession>
<protein>
    <recommendedName>
        <fullName evidence="3">FXSXX-COOH protein</fullName>
    </recommendedName>
</protein>
<organism evidence="1 2">
    <name type="scientific">Actinospica durhamensis</name>
    <dbReference type="NCBI Taxonomy" id="1508375"/>
    <lineage>
        <taxon>Bacteria</taxon>
        <taxon>Bacillati</taxon>
        <taxon>Actinomycetota</taxon>
        <taxon>Actinomycetes</taxon>
        <taxon>Catenulisporales</taxon>
        <taxon>Actinospicaceae</taxon>
        <taxon>Actinospica</taxon>
    </lineage>
</organism>
<sequence length="51" mass="5560">MDNTDEKSLVASNLDDVRQAPLDRLPSTPTLRRVRPVGERPVAVAAFNASL</sequence>
<name>A0A941IQ83_9ACTN</name>
<dbReference type="Proteomes" id="UP000675781">
    <property type="component" value="Unassembled WGS sequence"/>
</dbReference>